<accession>A0A8S3WMX6</accession>
<proteinExistence type="predicted"/>
<protein>
    <submittedName>
        <fullName evidence="2">(apollo) hypothetical protein</fullName>
    </submittedName>
</protein>
<keyword evidence="3" id="KW-1185">Reference proteome</keyword>
<evidence type="ECO:0000313" key="2">
    <source>
        <dbReference type="EMBL" id="CAG4966476.1"/>
    </source>
</evidence>
<reference evidence="2" key="1">
    <citation type="submission" date="2021-04" db="EMBL/GenBank/DDBJ databases">
        <authorList>
            <person name="Tunstrom K."/>
        </authorList>
    </citation>
    <scope>NUCLEOTIDE SEQUENCE</scope>
</reference>
<dbReference type="AlphaFoldDB" id="A0A8S3WMX6"/>
<feature type="signal peptide" evidence="1">
    <location>
        <begin position="1"/>
        <end position="21"/>
    </location>
</feature>
<evidence type="ECO:0000313" key="3">
    <source>
        <dbReference type="Proteomes" id="UP000691718"/>
    </source>
</evidence>
<dbReference type="PANTHER" id="PTHR37685">
    <property type="entry name" value="GEO11136P1-RELATED"/>
    <property type="match status" value="1"/>
</dbReference>
<organism evidence="2 3">
    <name type="scientific">Parnassius apollo</name>
    <name type="common">Apollo butterfly</name>
    <name type="synonym">Papilio apollo</name>
    <dbReference type="NCBI Taxonomy" id="110799"/>
    <lineage>
        <taxon>Eukaryota</taxon>
        <taxon>Metazoa</taxon>
        <taxon>Ecdysozoa</taxon>
        <taxon>Arthropoda</taxon>
        <taxon>Hexapoda</taxon>
        <taxon>Insecta</taxon>
        <taxon>Pterygota</taxon>
        <taxon>Neoptera</taxon>
        <taxon>Endopterygota</taxon>
        <taxon>Lepidoptera</taxon>
        <taxon>Glossata</taxon>
        <taxon>Ditrysia</taxon>
        <taxon>Papilionoidea</taxon>
        <taxon>Papilionidae</taxon>
        <taxon>Parnassiinae</taxon>
        <taxon>Parnassini</taxon>
        <taxon>Parnassius</taxon>
        <taxon>Parnassius</taxon>
    </lineage>
</organism>
<dbReference type="Proteomes" id="UP000691718">
    <property type="component" value="Unassembled WGS sequence"/>
</dbReference>
<gene>
    <name evidence="2" type="ORF">PAPOLLO_LOCUS7610</name>
</gene>
<dbReference type="Pfam" id="PF15868">
    <property type="entry name" value="MBF2"/>
    <property type="match status" value="1"/>
</dbReference>
<dbReference type="OrthoDB" id="7274000at2759"/>
<dbReference type="PANTHER" id="PTHR37685:SF1">
    <property type="entry name" value="GEO11136P1-RELATED"/>
    <property type="match status" value="1"/>
</dbReference>
<keyword evidence="1" id="KW-0732">Signal</keyword>
<name>A0A8S3WMX6_PARAO</name>
<dbReference type="EMBL" id="CAJQZP010000528">
    <property type="protein sequence ID" value="CAG4966476.1"/>
    <property type="molecule type" value="Genomic_DNA"/>
</dbReference>
<comment type="caution">
    <text evidence="2">The sequence shown here is derived from an EMBL/GenBank/DDBJ whole genome shotgun (WGS) entry which is preliminary data.</text>
</comment>
<sequence>MPVFKLTLLFFAIIFISIVNSDHLNVGTSVNSELAYVEDVKLSAIPTKKRTKNVFYNSETNPKIIKGITAVDYLNSKAKATVTSGGVGSTFANIKLKSERGSGLNYQVQIFV</sequence>
<dbReference type="InterPro" id="IPR031734">
    <property type="entry name" value="MBF2"/>
</dbReference>
<evidence type="ECO:0000256" key="1">
    <source>
        <dbReference type="SAM" id="SignalP"/>
    </source>
</evidence>
<feature type="chain" id="PRO_5035767227" evidence="1">
    <location>
        <begin position="22"/>
        <end position="112"/>
    </location>
</feature>